<dbReference type="GO" id="GO:0016020">
    <property type="term" value="C:membrane"/>
    <property type="evidence" value="ECO:0007669"/>
    <property type="project" value="InterPro"/>
</dbReference>
<dbReference type="Proteomes" id="UP000000305">
    <property type="component" value="Unassembled WGS sequence"/>
</dbReference>
<dbReference type="SMART" id="SM00141">
    <property type="entry name" value="PDGF"/>
    <property type="match status" value="1"/>
</dbReference>
<keyword evidence="5" id="KW-1185">Reference proteome</keyword>
<evidence type="ECO:0000256" key="1">
    <source>
        <dbReference type="RuleBase" id="RU003818"/>
    </source>
</evidence>
<protein>
    <recommendedName>
        <fullName evidence="3">Platelet-derived growth factor (PDGF) family profile domain-containing protein</fullName>
    </recommendedName>
</protein>
<dbReference type="Pfam" id="PF00341">
    <property type="entry name" value="PDGF"/>
    <property type="match status" value="1"/>
</dbReference>
<gene>
    <name evidence="4" type="ORF">DAPPUDRAFT_94817</name>
</gene>
<dbReference type="InParanoid" id="E9FT55"/>
<feature type="domain" description="Platelet-derived growth factor (PDGF) family profile" evidence="3">
    <location>
        <begin position="98"/>
        <end position="201"/>
    </location>
</feature>
<evidence type="ECO:0000313" key="5">
    <source>
        <dbReference type="Proteomes" id="UP000000305"/>
    </source>
</evidence>
<dbReference type="AlphaFoldDB" id="E9FT55"/>
<dbReference type="GO" id="GO:0008083">
    <property type="term" value="F:growth factor activity"/>
    <property type="evidence" value="ECO:0007669"/>
    <property type="project" value="UniProtKB-KW"/>
</dbReference>
<dbReference type="STRING" id="6669.E9FT55"/>
<dbReference type="KEGG" id="dpx:DAPPUDRAFT_94817"/>
<evidence type="ECO:0000313" key="4">
    <source>
        <dbReference type="EMBL" id="EFX89706.1"/>
    </source>
</evidence>
<feature type="region of interest" description="Disordered" evidence="2">
    <location>
        <begin position="231"/>
        <end position="322"/>
    </location>
</feature>
<dbReference type="EMBL" id="GL732524">
    <property type="protein sequence ID" value="EFX89706.1"/>
    <property type="molecule type" value="Genomic_DNA"/>
</dbReference>
<dbReference type="PANTHER" id="PTHR21719">
    <property type="entry name" value="FI06402P-RELATED"/>
    <property type="match status" value="1"/>
</dbReference>
<dbReference type="InterPro" id="IPR029034">
    <property type="entry name" value="Cystine-knot_cytokine"/>
</dbReference>
<proteinExistence type="inferred from homology"/>
<accession>E9FT55</accession>
<dbReference type="PANTHER" id="PTHR21719:SF1">
    <property type="entry name" value="FI06402P-RELATED"/>
    <property type="match status" value="1"/>
</dbReference>
<evidence type="ECO:0000256" key="2">
    <source>
        <dbReference type="SAM" id="MobiDB-lite"/>
    </source>
</evidence>
<dbReference type="HOGENOM" id="CLU_863987_0_0_1"/>
<organism evidence="4 5">
    <name type="scientific">Daphnia pulex</name>
    <name type="common">Water flea</name>
    <dbReference type="NCBI Taxonomy" id="6669"/>
    <lineage>
        <taxon>Eukaryota</taxon>
        <taxon>Metazoa</taxon>
        <taxon>Ecdysozoa</taxon>
        <taxon>Arthropoda</taxon>
        <taxon>Crustacea</taxon>
        <taxon>Branchiopoda</taxon>
        <taxon>Diplostraca</taxon>
        <taxon>Cladocera</taxon>
        <taxon>Anomopoda</taxon>
        <taxon>Daphniidae</taxon>
        <taxon>Daphnia</taxon>
    </lineage>
</organism>
<dbReference type="InterPro" id="IPR000072">
    <property type="entry name" value="PDGF/VEGF_dom"/>
</dbReference>
<keyword evidence="1" id="KW-0339">Growth factor</keyword>
<dbReference type="GO" id="GO:0035099">
    <property type="term" value="P:hemocyte migration"/>
    <property type="evidence" value="ECO:0000318"/>
    <property type="project" value="GO_Central"/>
</dbReference>
<comment type="similarity">
    <text evidence="1">Belongs to the PDGF/VEGF growth factor family.</text>
</comment>
<dbReference type="PROSITE" id="PS50278">
    <property type="entry name" value="PDGF_2"/>
    <property type="match status" value="1"/>
</dbReference>
<dbReference type="OrthoDB" id="6370328at2759"/>
<sequence length="322" mass="35901">MALSQVVDGDERVTTVGPSAVGRNADAGMELTGGKVTLTISEAKERLKARRIKSRKVKTVMQQQKEEEEEQQLNNQGHYQYNKKTDNIFRDEKEEAVEVKKHIQRMASAGCSTPALRLIYVRQQHEAAPNVRYLPACTWLHRCSDETGCCTDDSKICSASHIESVSLPFFVLTMTGSETKRTVTRLSFENHTACECVGRNSDLMPRTEPYISDPVIRKSRLSTATTLLYNHDESNNSDEGKSSRHHENVSKSSKTKKGRRHDDRPPPPPPPSSSLQLGRVATAYSPDPALLFHARNEEDEEEDSAGAKRRFGGPSPGSNYSK</sequence>
<reference evidence="4 5" key="1">
    <citation type="journal article" date="2011" name="Science">
        <title>The ecoresponsive genome of Daphnia pulex.</title>
        <authorList>
            <person name="Colbourne J.K."/>
            <person name="Pfrender M.E."/>
            <person name="Gilbert D."/>
            <person name="Thomas W.K."/>
            <person name="Tucker A."/>
            <person name="Oakley T.H."/>
            <person name="Tokishita S."/>
            <person name="Aerts A."/>
            <person name="Arnold G.J."/>
            <person name="Basu M.K."/>
            <person name="Bauer D.J."/>
            <person name="Caceres C.E."/>
            <person name="Carmel L."/>
            <person name="Casola C."/>
            <person name="Choi J.H."/>
            <person name="Detter J.C."/>
            <person name="Dong Q."/>
            <person name="Dusheyko S."/>
            <person name="Eads B.D."/>
            <person name="Frohlich T."/>
            <person name="Geiler-Samerotte K.A."/>
            <person name="Gerlach D."/>
            <person name="Hatcher P."/>
            <person name="Jogdeo S."/>
            <person name="Krijgsveld J."/>
            <person name="Kriventseva E.V."/>
            <person name="Kultz D."/>
            <person name="Laforsch C."/>
            <person name="Lindquist E."/>
            <person name="Lopez J."/>
            <person name="Manak J.R."/>
            <person name="Muller J."/>
            <person name="Pangilinan J."/>
            <person name="Patwardhan R.P."/>
            <person name="Pitluck S."/>
            <person name="Pritham E.J."/>
            <person name="Rechtsteiner A."/>
            <person name="Rho M."/>
            <person name="Rogozin I.B."/>
            <person name="Sakarya O."/>
            <person name="Salamov A."/>
            <person name="Schaack S."/>
            <person name="Shapiro H."/>
            <person name="Shiga Y."/>
            <person name="Skalitzky C."/>
            <person name="Smith Z."/>
            <person name="Souvorov A."/>
            <person name="Sung W."/>
            <person name="Tang Z."/>
            <person name="Tsuchiya D."/>
            <person name="Tu H."/>
            <person name="Vos H."/>
            <person name="Wang M."/>
            <person name="Wolf Y.I."/>
            <person name="Yamagata H."/>
            <person name="Yamada T."/>
            <person name="Ye Y."/>
            <person name="Shaw J.R."/>
            <person name="Andrews J."/>
            <person name="Crease T.J."/>
            <person name="Tang H."/>
            <person name="Lucas S.M."/>
            <person name="Robertson H.M."/>
            <person name="Bork P."/>
            <person name="Koonin E.V."/>
            <person name="Zdobnov E.M."/>
            <person name="Grigoriev I.V."/>
            <person name="Lynch M."/>
            <person name="Boore J.L."/>
        </authorList>
    </citation>
    <scope>NUCLEOTIDE SEQUENCE [LARGE SCALE GENOMIC DNA]</scope>
</reference>
<dbReference type="Gene3D" id="2.10.90.10">
    <property type="entry name" value="Cystine-knot cytokines"/>
    <property type="match status" value="1"/>
</dbReference>
<name>E9FT55_DAPPU</name>
<dbReference type="SUPFAM" id="SSF57501">
    <property type="entry name" value="Cystine-knot cytokines"/>
    <property type="match status" value="1"/>
</dbReference>
<evidence type="ECO:0000259" key="3">
    <source>
        <dbReference type="PROSITE" id="PS50278"/>
    </source>
</evidence>
<feature type="compositionally biased region" description="Basic and acidic residues" evidence="2">
    <location>
        <begin position="231"/>
        <end position="249"/>
    </location>
</feature>